<dbReference type="EMBL" id="CAJPVJ010011592">
    <property type="protein sequence ID" value="CAG2173889.1"/>
    <property type="molecule type" value="Genomic_DNA"/>
</dbReference>
<dbReference type="Gene3D" id="2.70.98.30">
    <property type="entry name" value="Golgi alpha-mannosidase II, domain 4"/>
    <property type="match status" value="1"/>
</dbReference>
<evidence type="ECO:0000313" key="12">
    <source>
        <dbReference type="Proteomes" id="UP000728032"/>
    </source>
</evidence>
<dbReference type="InterPro" id="IPR015341">
    <property type="entry name" value="Glyco_hydro_38_cen"/>
</dbReference>
<dbReference type="SMART" id="SM00872">
    <property type="entry name" value="Alpha-mann_mid"/>
    <property type="match status" value="1"/>
</dbReference>
<sequence>YTKLHVLPYIQVIIVPHSHNDPGWLKTFEQYFYDQTAYILNNMVDKLNQYPDMSFIWAEMSFMSRWWDSLKNRPEMRESVRNLIKRGQLEIVTGGWVMTDEGAAHYYDMIDQLIEGHQFLRTSVGLTESPINGWSIDPFGHGMTFPYILQKSGISNTLIQRTHFGWKQELASKQMLNFIWKQSFDTKNMSDLFCQMSAFDLYSIKFTCGPNTDICLQYDFRRIAGESSETTSIRITHENIKERAGLMMSQYGRLASLYKHNVAIVPLGDDFRFNIDTEWDQQYKNYKMLMDHINSNPVLYNKTEITFGTPNDYFTEVHQRMQKINQNKYPTLFGDFMPYGDVYVDSKPHYWTGYYTTRPFWKSLSRELQHYLRSAEIVYSLARNLVRQTGNHRMSERLDKDYQYLSSGRQNLALFQHHDGITGTSKEHVMEDYGKRMSRSIVDCLGLISHSVQFLLMKDHSITPLDMNAAHPLTAYLFPDLQRPNWDELTQKVVLSVPSVDGRKIVVFNSHIQTRIEVIRVLVKTPVVRVLDAQNGNEIQSQVNPVFNTTAAISTHAFEVEFLVSLPALSLTTFVIQTFEYRHRTHHRPKVSLFLSDAKQDEDIFALNENKIHPKVFSFDTPFDKDYELETPYIRVGFDRRTGFLTHIYDKRSNYLQKTKLSFMAYKSADFNSGAYLFRPSKFDPMQNITERFPVMRLIRGDLSSELTVIYPNYIEVKFKVYNTYASVGSALQMHCKFDVSERPDLVNWELIMRLETDIDSIDPKDGRKRFFVDSNGFQMMERKYTDNLGIEGNYYPMTSALYIEDNNSRLTLLSSHSRGASSPFNGTVEVMLERKLQFDDNRGLGGGILDNKLTVSRFWIAIERIDQNVSKEPIVPNLSQLMHSLLSTLLYEPIVLASDGREDRPIHTALRFLSDPLDCNLFLVNMRTLPDANDFNSPSFSSLLVVHNRDNSCRTRRQ</sequence>
<dbReference type="GO" id="GO:0004572">
    <property type="term" value="F:mannosyl-oligosaccharide 1,3-1,6-alpha-mannosidase activity"/>
    <property type="evidence" value="ECO:0007669"/>
    <property type="project" value="UniProtKB-EC"/>
</dbReference>
<keyword evidence="12" id="KW-1185">Reference proteome</keyword>
<dbReference type="OrthoDB" id="10261055at2759"/>
<dbReference type="PANTHER" id="PTHR11607">
    <property type="entry name" value="ALPHA-MANNOSIDASE"/>
    <property type="match status" value="1"/>
</dbReference>
<dbReference type="EMBL" id="OC926417">
    <property type="protein sequence ID" value="CAD7656702.1"/>
    <property type="molecule type" value="Genomic_DNA"/>
</dbReference>
<dbReference type="Pfam" id="PF09261">
    <property type="entry name" value="Alpha-mann_mid"/>
    <property type="match status" value="1"/>
</dbReference>
<dbReference type="SUPFAM" id="SSF74650">
    <property type="entry name" value="Galactose mutarotase-like"/>
    <property type="match status" value="1"/>
</dbReference>
<evidence type="ECO:0000256" key="5">
    <source>
        <dbReference type="ARBA" id="ARBA00022833"/>
    </source>
</evidence>
<dbReference type="GO" id="GO:0006491">
    <property type="term" value="P:N-glycan processing"/>
    <property type="evidence" value="ECO:0007669"/>
    <property type="project" value="TreeGrafter"/>
</dbReference>
<evidence type="ECO:0000256" key="6">
    <source>
        <dbReference type="ARBA" id="ARBA00023295"/>
    </source>
</evidence>
<keyword evidence="3 9" id="KW-0479">Metal-binding</keyword>
<evidence type="ECO:0000256" key="7">
    <source>
        <dbReference type="ARBA" id="ARBA00059516"/>
    </source>
</evidence>
<evidence type="ECO:0000256" key="4">
    <source>
        <dbReference type="ARBA" id="ARBA00022801"/>
    </source>
</evidence>
<evidence type="ECO:0000259" key="10">
    <source>
        <dbReference type="SMART" id="SM00872"/>
    </source>
</evidence>
<comment type="catalytic activity">
    <reaction evidence="8">
        <text>N(4)-{beta-D-GlcNAc-(1-&gt;2)-alpha-D-Man-(1-&gt;3)-[alpha-D-Man-(1-&gt;3)-[alpha-D-Man-(1-&gt;6)]-alpha-D-Man-(1-&gt;6)]-beta-D-Man-(1-&gt;4)-beta-D-GlcNAc-(1-&gt;4)-beta-D-GlcNAc}-L-asparaginyl-[protein] + 2 H2O = 2 alpha-D-mannopyranose + an N(4)-{beta-D-GlcNAc-(1-&gt;2)-alpha-D-Man-(1-&gt;3)-[alpha-D-Man-(1-&gt;6)]-beta-D-Man-(1-&gt;4)-beta-D-GlcNAc-(1-&gt;4)-beta-D-GlcNAc}-L-asparaginyl-[protein]</text>
        <dbReference type="Rhea" id="RHEA:56052"/>
        <dbReference type="Rhea" id="RHEA-COMP:14368"/>
        <dbReference type="Rhea" id="RHEA-COMP:14369"/>
        <dbReference type="ChEBI" id="CHEBI:15377"/>
        <dbReference type="ChEBI" id="CHEBI:28729"/>
        <dbReference type="ChEBI" id="CHEBI:60615"/>
        <dbReference type="ChEBI" id="CHEBI:60625"/>
        <dbReference type="EC" id="3.2.1.114"/>
    </reaction>
</comment>
<organism evidence="11">
    <name type="scientific">Oppiella nova</name>
    <dbReference type="NCBI Taxonomy" id="334625"/>
    <lineage>
        <taxon>Eukaryota</taxon>
        <taxon>Metazoa</taxon>
        <taxon>Ecdysozoa</taxon>
        <taxon>Arthropoda</taxon>
        <taxon>Chelicerata</taxon>
        <taxon>Arachnida</taxon>
        <taxon>Acari</taxon>
        <taxon>Acariformes</taxon>
        <taxon>Sarcoptiformes</taxon>
        <taxon>Oribatida</taxon>
        <taxon>Brachypylina</taxon>
        <taxon>Oppioidea</taxon>
        <taxon>Oppiidae</taxon>
        <taxon>Oppiella</taxon>
    </lineage>
</organism>
<keyword evidence="6 9" id="KW-0326">Glycosidase</keyword>
<feature type="domain" description="Glycoside hydrolase family 38 central" evidence="10">
    <location>
        <begin position="349"/>
        <end position="437"/>
    </location>
</feature>
<dbReference type="FunFam" id="3.20.110.10:FF:000010">
    <property type="entry name" value="Alpha-mannosidase"/>
    <property type="match status" value="1"/>
</dbReference>
<proteinExistence type="inferred from homology"/>
<dbReference type="FunFam" id="1.20.1270.50:FF:000001">
    <property type="entry name" value="Alpha-mannosidase"/>
    <property type="match status" value="1"/>
</dbReference>
<dbReference type="Gene3D" id="3.20.110.10">
    <property type="entry name" value="Glycoside hydrolase 38, N terminal domain"/>
    <property type="match status" value="1"/>
</dbReference>
<keyword evidence="5 9" id="KW-0862">Zinc</keyword>
<dbReference type="EC" id="3.2.1.-" evidence="9"/>
<feature type="non-terminal residue" evidence="11">
    <location>
        <position position="1"/>
    </location>
</feature>
<accession>A0A7R9QTK7</accession>
<dbReference type="AlphaFoldDB" id="A0A7R9QTK7"/>
<comment type="function">
    <text evidence="7">Catalyzes the first committed step in the biosynthesis of complex N-glycans. It controls conversion of high mannose to complex N-glycans; the final hydrolytic step in the N-glycan maturation pathway.</text>
</comment>
<dbReference type="Proteomes" id="UP000728032">
    <property type="component" value="Unassembled WGS sequence"/>
</dbReference>
<reference evidence="11" key="1">
    <citation type="submission" date="2020-11" db="EMBL/GenBank/DDBJ databases">
        <authorList>
            <person name="Tran Van P."/>
        </authorList>
    </citation>
    <scope>NUCLEOTIDE SEQUENCE</scope>
</reference>
<keyword evidence="4 9" id="KW-0378">Hydrolase</keyword>
<dbReference type="SUPFAM" id="SSF88688">
    <property type="entry name" value="Families 57/38 glycoside transferase middle domain"/>
    <property type="match status" value="1"/>
</dbReference>
<dbReference type="InterPro" id="IPR000602">
    <property type="entry name" value="Glyco_hydro_38_N"/>
</dbReference>
<evidence type="ECO:0000313" key="11">
    <source>
        <dbReference type="EMBL" id="CAD7656702.1"/>
    </source>
</evidence>
<dbReference type="Gene3D" id="1.20.1270.50">
    <property type="entry name" value="Glycoside hydrolase family 38, central domain"/>
    <property type="match status" value="1"/>
</dbReference>
<comment type="similarity">
    <text evidence="1 9">Belongs to the glycosyl hydrolase 38 family.</text>
</comment>
<dbReference type="InterPro" id="IPR011682">
    <property type="entry name" value="Glyco_hydro_38_C"/>
</dbReference>
<dbReference type="InterPro" id="IPR013780">
    <property type="entry name" value="Glyco_hydro_b"/>
</dbReference>
<dbReference type="InterPro" id="IPR028995">
    <property type="entry name" value="Glyco_hydro_57/38_cen_sf"/>
</dbReference>
<dbReference type="Pfam" id="PF01074">
    <property type="entry name" value="Glyco_hydro_38N"/>
    <property type="match status" value="1"/>
</dbReference>
<feature type="non-terminal residue" evidence="11">
    <location>
        <position position="959"/>
    </location>
</feature>
<dbReference type="InterPro" id="IPR011330">
    <property type="entry name" value="Glyco_hydro/deAcase_b/a-brl"/>
</dbReference>
<dbReference type="PANTHER" id="PTHR11607:SF70">
    <property type="entry name" value="ALPHA-MANNOSIDASE"/>
    <property type="match status" value="1"/>
</dbReference>
<comment type="subunit">
    <text evidence="2">Homodimer; disulfide-linked.</text>
</comment>
<dbReference type="InterPro" id="IPR037094">
    <property type="entry name" value="Glyco_hydro_38_cen_sf"/>
</dbReference>
<dbReference type="Pfam" id="PF07748">
    <property type="entry name" value="Glyco_hydro_38C"/>
    <property type="match status" value="1"/>
</dbReference>
<evidence type="ECO:0000256" key="1">
    <source>
        <dbReference type="ARBA" id="ARBA00009792"/>
    </source>
</evidence>
<dbReference type="InterPro" id="IPR027291">
    <property type="entry name" value="Glyco_hydro_38_N_sf"/>
</dbReference>
<evidence type="ECO:0000256" key="3">
    <source>
        <dbReference type="ARBA" id="ARBA00022723"/>
    </source>
</evidence>
<dbReference type="InterPro" id="IPR050843">
    <property type="entry name" value="Glycosyl_Hydrlase_38"/>
</dbReference>
<dbReference type="GO" id="GO:0046872">
    <property type="term" value="F:metal ion binding"/>
    <property type="evidence" value="ECO:0007669"/>
    <property type="project" value="UniProtKB-KW"/>
</dbReference>
<evidence type="ECO:0000256" key="2">
    <source>
        <dbReference type="ARBA" id="ARBA00011748"/>
    </source>
</evidence>
<comment type="cofactor">
    <cofactor evidence="9">
        <name>Zn(2+)</name>
        <dbReference type="ChEBI" id="CHEBI:29105"/>
    </cofactor>
    <text evidence="9">Binds 1 zinc ion per subunit.</text>
</comment>
<dbReference type="GO" id="GO:0000139">
    <property type="term" value="C:Golgi membrane"/>
    <property type="evidence" value="ECO:0007669"/>
    <property type="project" value="TreeGrafter"/>
</dbReference>
<dbReference type="InterPro" id="IPR011013">
    <property type="entry name" value="Gal_mutarotase_sf_dom"/>
</dbReference>
<protein>
    <recommendedName>
        <fullName evidence="9">Alpha-mannosidase</fullName>
        <ecNumber evidence="9">3.2.1.-</ecNumber>
    </recommendedName>
</protein>
<dbReference type="GO" id="GO:0030246">
    <property type="term" value="F:carbohydrate binding"/>
    <property type="evidence" value="ECO:0007669"/>
    <property type="project" value="InterPro"/>
</dbReference>
<dbReference type="GO" id="GO:0006013">
    <property type="term" value="P:mannose metabolic process"/>
    <property type="evidence" value="ECO:0007669"/>
    <property type="project" value="InterPro"/>
</dbReference>
<evidence type="ECO:0000256" key="9">
    <source>
        <dbReference type="RuleBase" id="RU361199"/>
    </source>
</evidence>
<name>A0A7R9QTK7_9ACAR</name>
<evidence type="ECO:0000256" key="8">
    <source>
        <dbReference type="ARBA" id="ARBA00093232"/>
    </source>
</evidence>
<dbReference type="Gene3D" id="2.60.40.1180">
    <property type="entry name" value="Golgi alpha-mannosidase II"/>
    <property type="match status" value="1"/>
</dbReference>
<dbReference type="SUPFAM" id="SSF88713">
    <property type="entry name" value="Glycoside hydrolase/deacetylase"/>
    <property type="match status" value="1"/>
</dbReference>
<gene>
    <name evidence="11" type="ORF">ONB1V03_LOCUS13338</name>
</gene>